<proteinExistence type="predicted"/>
<keyword evidence="3" id="KW-1185">Reference proteome</keyword>
<comment type="caution">
    <text evidence="2">The sequence shown here is derived from an EMBL/GenBank/DDBJ whole genome shotgun (WGS) entry which is preliminary data.</text>
</comment>
<feature type="compositionally biased region" description="Polar residues" evidence="1">
    <location>
        <begin position="239"/>
        <end position="257"/>
    </location>
</feature>
<evidence type="ECO:0000313" key="3">
    <source>
        <dbReference type="Proteomes" id="UP001159405"/>
    </source>
</evidence>
<evidence type="ECO:0000313" key="2">
    <source>
        <dbReference type="EMBL" id="CAH3120738.1"/>
    </source>
</evidence>
<accession>A0ABN8NU98</accession>
<feature type="region of interest" description="Disordered" evidence="1">
    <location>
        <begin position="228"/>
        <end position="277"/>
    </location>
</feature>
<evidence type="ECO:0000256" key="1">
    <source>
        <dbReference type="SAM" id="MobiDB-lite"/>
    </source>
</evidence>
<sequence length="319" mass="36398">MATFSRLEKISEELSEKEVERFCDGVHELSLCDIQIATEGYSMSENQKTEEKDQPLSSDGNPNDVKQNWSNPQQEHHSSTDDSLIHSHPSQRRRKISVVEASDAVFAERRNIRVFHKKFGESPASNCGHNVVHLLLNVFTDISSTWENQKTEEKEQSPIGDGYPIMRSKTGAIHNMSTILPRKKISVVESSDAVYAERRRIIVFHKKFGETLSLCDIQFDTEGYSKIENQNEKDEKDQPLSSDGNPNDTKQNWSTPQNEHHSSTDGSLTHSHPSQRLRKISVVESSDAVFAERRNIRVFHKKFGESMLSENSKIFNKKL</sequence>
<organism evidence="2 3">
    <name type="scientific">Porites lobata</name>
    <dbReference type="NCBI Taxonomy" id="104759"/>
    <lineage>
        <taxon>Eukaryota</taxon>
        <taxon>Metazoa</taxon>
        <taxon>Cnidaria</taxon>
        <taxon>Anthozoa</taxon>
        <taxon>Hexacorallia</taxon>
        <taxon>Scleractinia</taxon>
        <taxon>Fungiina</taxon>
        <taxon>Poritidae</taxon>
        <taxon>Porites</taxon>
    </lineage>
</organism>
<dbReference type="Proteomes" id="UP001159405">
    <property type="component" value="Unassembled WGS sequence"/>
</dbReference>
<reference evidence="2 3" key="1">
    <citation type="submission" date="2022-05" db="EMBL/GenBank/DDBJ databases">
        <authorList>
            <consortium name="Genoscope - CEA"/>
            <person name="William W."/>
        </authorList>
    </citation>
    <scope>NUCLEOTIDE SEQUENCE [LARGE SCALE GENOMIC DNA]</scope>
</reference>
<feature type="compositionally biased region" description="Basic and acidic residues" evidence="1">
    <location>
        <begin position="74"/>
        <end position="85"/>
    </location>
</feature>
<feature type="region of interest" description="Disordered" evidence="1">
    <location>
        <begin position="42"/>
        <end position="96"/>
    </location>
</feature>
<name>A0ABN8NU98_9CNID</name>
<dbReference type="EMBL" id="CALNXK010000035">
    <property type="protein sequence ID" value="CAH3120738.1"/>
    <property type="molecule type" value="Genomic_DNA"/>
</dbReference>
<protein>
    <submittedName>
        <fullName evidence="2">Uncharacterized protein</fullName>
    </submittedName>
</protein>
<gene>
    <name evidence="2" type="ORF">PLOB_00028264</name>
</gene>
<feature type="compositionally biased region" description="Basic and acidic residues" evidence="1">
    <location>
        <begin position="228"/>
        <end position="238"/>
    </location>
</feature>
<feature type="compositionally biased region" description="Polar residues" evidence="1">
    <location>
        <begin position="55"/>
        <end position="73"/>
    </location>
</feature>